<dbReference type="AlphaFoldDB" id="A0AAE0ZE66"/>
<proteinExistence type="predicted"/>
<name>A0AAE0ZE66_9GAST</name>
<dbReference type="EMBL" id="JAWDGP010004135">
    <property type="protein sequence ID" value="KAK3767560.1"/>
    <property type="molecule type" value="Genomic_DNA"/>
</dbReference>
<evidence type="ECO:0000313" key="2">
    <source>
        <dbReference type="Proteomes" id="UP001283361"/>
    </source>
</evidence>
<organism evidence="1 2">
    <name type="scientific">Elysia crispata</name>
    <name type="common">lettuce slug</name>
    <dbReference type="NCBI Taxonomy" id="231223"/>
    <lineage>
        <taxon>Eukaryota</taxon>
        <taxon>Metazoa</taxon>
        <taxon>Spiralia</taxon>
        <taxon>Lophotrochozoa</taxon>
        <taxon>Mollusca</taxon>
        <taxon>Gastropoda</taxon>
        <taxon>Heterobranchia</taxon>
        <taxon>Euthyneura</taxon>
        <taxon>Panpulmonata</taxon>
        <taxon>Sacoglossa</taxon>
        <taxon>Placobranchoidea</taxon>
        <taxon>Plakobranchidae</taxon>
        <taxon>Elysia</taxon>
    </lineage>
</organism>
<dbReference type="Proteomes" id="UP001283361">
    <property type="component" value="Unassembled WGS sequence"/>
</dbReference>
<comment type="caution">
    <text evidence="1">The sequence shown here is derived from an EMBL/GenBank/DDBJ whole genome shotgun (WGS) entry which is preliminary data.</text>
</comment>
<sequence length="77" mass="8409">MSKELRRALQQNSGASFVTLDRIDINPSSPWLNLLLTHPASILVDVGVGPQPQIHIDSNVTSAACEELGRAWEDKLS</sequence>
<gene>
    <name evidence="1" type="ORF">RRG08_003822</name>
</gene>
<protein>
    <submittedName>
        <fullName evidence="1">Uncharacterized protein</fullName>
    </submittedName>
</protein>
<keyword evidence="2" id="KW-1185">Reference proteome</keyword>
<evidence type="ECO:0000313" key="1">
    <source>
        <dbReference type="EMBL" id="KAK3767560.1"/>
    </source>
</evidence>
<reference evidence="1" key="1">
    <citation type="journal article" date="2023" name="G3 (Bethesda)">
        <title>A reference genome for the long-term kleptoplast-retaining sea slug Elysia crispata morphotype clarki.</title>
        <authorList>
            <person name="Eastman K.E."/>
            <person name="Pendleton A.L."/>
            <person name="Shaikh M.A."/>
            <person name="Suttiyut T."/>
            <person name="Ogas R."/>
            <person name="Tomko P."/>
            <person name="Gavelis G."/>
            <person name="Widhalm J.R."/>
            <person name="Wisecaver J.H."/>
        </authorList>
    </citation>
    <scope>NUCLEOTIDE SEQUENCE</scope>
    <source>
        <strain evidence="1">ECLA1</strain>
    </source>
</reference>
<accession>A0AAE0ZE66</accession>